<dbReference type="CDD" id="cd11912">
    <property type="entry name" value="SH3_Bzz1_1"/>
    <property type="match status" value="1"/>
</dbReference>
<evidence type="ECO:0000259" key="10">
    <source>
        <dbReference type="PROSITE" id="PS51741"/>
    </source>
</evidence>
<dbReference type="PROSITE" id="PS00479">
    <property type="entry name" value="ZF_DAG_PE_1"/>
    <property type="match status" value="1"/>
</dbReference>
<dbReference type="SMART" id="SM00326">
    <property type="entry name" value="SH3"/>
    <property type="match status" value="2"/>
</dbReference>
<dbReference type="SUPFAM" id="SSF57889">
    <property type="entry name" value="Cysteine-rich domain"/>
    <property type="match status" value="1"/>
</dbReference>
<dbReference type="InterPro" id="IPR036028">
    <property type="entry name" value="SH3-like_dom_sf"/>
</dbReference>
<evidence type="ECO:0000256" key="5">
    <source>
        <dbReference type="PROSITE-ProRule" id="PRU00192"/>
    </source>
</evidence>
<name>A0A137NT57_CONC2</name>
<dbReference type="PROSITE" id="PS50002">
    <property type="entry name" value="SH3"/>
    <property type="match status" value="2"/>
</dbReference>
<dbReference type="PRINTS" id="PR00452">
    <property type="entry name" value="SH3DOMAIN"/>
</dbReference>
<dbReference type="InterPro" id="IPR031160">
    <property type="entry name" value="F_BAR_dom"/>
</dbReference>
<keyword evidence="3" id="KW-0862">Zinc</keyword>
<dbReference type="EMBL" id="KQ964798">
    <property type="protein sequence ID" value="KXN65902.1"/>
    <property type="molecule type" value="Genomic_DNA"/>
</dbReference>
<dbReference type="OMA" id="TPMMEEP"/>
<evidence type="ECO:0000313" key="11">
    <source>
        <dbReference type="EMBL" id="KXN65902.1"/>
    </source>
</evidence>
<feature type="domain" description="SH3" evidence="8">
    <location>
        <begin position="636"/>
        <end position="698"/>
    </location>
</feature>
<dbReference type="Pfam" id="PF00130">
    <property type="entry name" value="C1_1"/>
    <property type="match status" value="1"/>
</dbReference>
<evidence type="ECO:0000256" key="6">
    <source>
        <dbReference type="PROSITE-ProRule" id="PRU01077"/>
    </source>
</evidence>
<feature type="compositionally biased region" description="Polar residues" evidence="7">
    <location>
        <begin position="488"/>
        <end position="510"/>
    </location>
</feature>
<sequence length="698" mass="79121">MDSSKLESSLFCQNLKKDSLNPINLYLTFQTSLISEFREFLKEKTQLEKELGQKYAQLSQKYSIKLEKRLETSCNTSGSTDGNTGQLGFDYTNSSVVLALKQVFNECSTMGQERIRLSERFQAELMDPIKMCISANSEARKKHINFIQRLGSEKDKIYSEKDKARAKYEEICKEVEQNQVKQERSFELKNQDKAFKQYFQDVIDRNNDKNLYLLAVHCANRYKKRHYYEIVPELLYHLQTFSERQSEQLQAYFKHYNSLQLNLNQYEVQNINQSLAVYNQVEAHSEVENFVHRNPSNWNEPNDVHFNSYGDFFEDDQLILEEDSKIFLVNKSNKLKNSIEDAEFSLNNKFKELEGLNSLLTAYKENSDLGDQDEVRENIVENWREIVLIQDNLALYKEEQRVIESQLGDFNVGGTFHDLKSASFTIPTTCDYCDSTIWGLAKQGYTCKDCGFNCHAKCELKVTPNCTRVKGGAKNMKRSQSLNYSTLGAKTAPFNGNTPTTPRQPLPSQFSSMTPTSLSPSTSSAGVSKINRQSTPPPTYLDDQAAASYSPEASGTPNITALALYDYETGEPGEVNLIEGETIKVIELDDGSGWIKAELKNGSQGLVPASYVQINAASENPFESPVPSAAKLDNSTMNFQVKVLYDFTAENDSEMTIATDETIQVVISKDQLDDGWWYGNNTAKGTSGLFPSNYVVKL</sequence>
<evidence type="ECO:0000256" key="4">
    <source>
        <dbReference type="ARBA" id="ARBA00023054"/>
    </source>
</evidence>
<dbReference type="PROSITE" id="PS50081">
    <property type="entry name" value="ZF_DAG_PE_2"/>
    <property type="match status" value="1"/>
</dbReference>
<feature type="region of interest" description="Disordered" evidence="7">
    <location>
        <begin position="488"/>
        <end position="553"/>
    </location>
</feature>
<dbReference type="Proteomes" id="UP000070444">
    <property type="component" value="Unassembled WGS sequence"/>
</dbReference>
<reference evidence="11 12" key="1">
    <citation type="journal article" date="2015" name="Genome Biol. Evol.">
        <title>Phylogenomic analyses indicate that early fungi evolved digesting cell walls of algal ancestors of land plants.</title>
        <authorList>
            <person name="Chang Y."/>
            <person name="Wang S."/>
            <person name="Sekimoto S."/>
            <person name="Aerts A.L."/>
            <person name="Choi C."/>
            <person name="Clum A."/>
            <person name="LaButti K.M."/>
            <person name="Lindquist E.A."/>
            <person name="Yee Ngan C."/>
            <person name="Ohm R.A."/>
            <person name="Salamov A.A."/>
            <person name="Grigoriev I.V."/>
            <person name="Spatafora J.W."/>
            <person name="Berbee M.L."/>
        </authorList>
    </citation>
    <scope>NUCLEOTIDE SEQUENCE [LARGE SCALE GENOMIC DNA]</scope>
    <source>
        <strain evidence="11 12">NRRL 28638</strain>
    </source>
</reference>
<dbReference type="Gene3D" id="1.20.1270.60">
    <property type="entry name" value="Arfaptin homology (AH) domain/BAR domain"/>
    <property type="match status" value="1"/>
</dbReference>
<dbReference type="Gene3D" id="6.10.140.470">
    <property type="match status" value="1"/>
</dbReference>
<proteinExistence type="predicted"/>
<keyword evidence="2" id="KW-0479">Metal-binding</keyword>
<dbReference type="PANTHER" id="PTHR15735">
    <property type="entry name" value="FCH AND DOUBLE SH3 DOMAINS PROTEIN"/>
    <property type="match status" value="1"/>
</dbReference>
<evidence type="ECO:0000259" key="9">
    <source>
        <dbReference type="PROSITE" id="PS50081"/>
    </source>
</evidence>
<dbReference type="InterPro" id="IPR001452">
    <property type="entry name" value="SH3_domain"/>
</dbReference>
<feature type="domain" description="SH3" evidence="8">
    <location>
        <begin position="556"/>
        <end position="617"/>
    </location>
</feature>
<dbReference type="Pfam" id="PF25610">
    <property type="entry name" value="HR1_TOCA"/>
    <property type="match status" value="1"/>
</dbReference>
<evidence type="ECO:0008006" key="13">
    <source>
        <dbReference type="Google" id="ProtNLM"/>
    </source>
</evidence>
<evidence type="ECO:0000259" key="8">
    <source>
        <dbReference type="PROSITE" id="PS50002"/>
    </source>
</evidence>
<accession>A0A137NT57</accession>
<dbReference type="InterPro" id="IPR002219">
    <property type="entry name" value="PKC_DAG/PE"/>
</dbReference>
<protein>
    <recommendedName>
        <fullName evidence="13">FCH-domain-containing protein</fullName>
    </recommendedName>
</protein>
<feature type="domain" description="F-BAR" evidence="10">
    <location>
        <begin position="9"/>
        <end position="286"/>
    </location>
</feature>
<dbReference type="InterPro" id="IPR046349">
    <property type="entry name" value="C1-like_sf"/>
</dbReference>
<dbReference type="SMART" id="SM00109">
    <property type="entry name" value="C1"/>
    <property type="match status" value="1"/>
</dbReference>
<dbReference type="PROSITE" id="PS51741">
    <property type="entry name" value="F_BAR"/>
    <property type="match status" value="1"/>
</dbReference>
<dbReference type="AlphaFoldDB" id="A0A137NT57"/>
<evidence type="ECO:0000256" key="7">
    <source>
        <dbReference type="SAM" id="MobiDB-lite"/>
    </source>
</evidence>
<gene>
    <name evidence="11" type="ORF">CONCODRAFT_12383</name>
</gene>
<dbReference type="CDD" id="cd20824">
    <property type="entry name" value="C1_SpBZZ1-like"/>
    <property type="match status" value="1"/>
</dbReference>
<evidence type="ECO:0000256" key="2">
    <source>
        <dbReference type="ARBA" id="ARBA00022723"/>
    </source>
</evidence>
<dbReference type="GO" id="GO:0046872">
    <property type="term" value="F:metal ion binding"/>
    <property type="evidence" value="ECO:0007669"/>
    <property type="project" value="UniProtKB-KW"/>
</dbReference>
<feature type="compositionally biased region" description="Low complexity" evidence="7">
    <location>
        <begin position="511"/>
        <end position="524"/>
    </location>
</feature>
<dbReference type="Gene3D" id="3.30.60.20">
    <property type="match status" value="1"/>
</dbReference>
<keyword evidence="1 5" id="KW-0728">SH3 domain</keyword>
<keyword evidence="12" id="KW-1185">Reference proteome</keyword>
<dbReference type="SUPFAM" id="SSF50044">
    <property type="entry name" value="SH3-domain"/>
    <property type="match status" value="2"/>
</dbReference>
<organism evidence="11 12">
    <name type="scientific">Conidiobolus coronatus (strain ATCC 28846 / CBS 209.66 / NRRL 28638)</name>
    <name type="common">Delacroixia coronata</name>
    <dbReference type="NCBI Taxonomy" id="796925"/>
    <lineage>
        <taxon>Eukaryota</taxon>
        <taxon>Fungi</taxon>
        <taxon>Fungi incertae sedis</taxon>
        <taxon>Zoopagomycota</taxon>
        <taxon>Entomophthoromycotina</taxon>
        <taxon>Entomophthoromycetes</taxon>
        <taxon>Entomophthorales</taxon>
        <taxon>Ancylistaceae</taxon>
        <taxon>Conidiobolus</taxon>
    </lineage>
</organism>
<dbReference type="InterPro" id="IPR057870">
    <property type="entry name" value="HR1_TOCA"/>
</dbReference>
<dbReference type="InterPro" id="IPR027267">
    <property type="entry name" value="AH/BAR_dom_sf"/>
</dbReference>
<evidence type="ECO:0000313" key="12">
    <source>
        <dbReference type="Proteomes" id="UP000070444"/>
    </source>
</evidence>
<evidence type="ECO:0000256" key="3">
    <source>
        <dbReference type="ARBA" id="ARBA00022833"/>
    </source>
</evidence>
<dbReference type="CDD" id="cd00174">
    <property type="entry name" value="SH3"/>
    <property type="match status" value="1"/>
</dbReference>
<feature type="domain" description="Phorbol-ester/DAG-type" evidence="9">
    <location>
        <begin position="416"/>
        <end position="466"/>
    </location>
</feature>
<dbReference type="Gene3D" id="2.30.30.40">
    <property type="entry name" value="SH3 Domains"/>
    <property type="match status" value="2"/>
</dbReference>
<dbReference type="PANTHER" id="PTHR15735:SF21">
    <property type="entry name" value="PROTEIN NERVOUS WRECK"/>
    <property type="match status" value="1"/>
</dbReference>
<dbReference type="InterPro" id="IPR035459">
    <property type="entry name" value="Bzz1_SH3_1"/>
</dbReference>
<evidence type="ECO:0000256" key="1">
    <source>
        <dbReference type="ARBA" id="ARBA00022443"/>
    </source>
</evidence>
<dbReference type="OrthoDB" id="8783038at2759"/>
<dbReference type="STRING" id="796925.A0A137NT57"/>
<dbReference type="SUPFAM" id="SSF103657">
    <property type="entry name" value="BAR/IMD domain-like"/>
    <property type="match status" value="1"/>
</dbReference>
<keyword evidence="4 6" id="KW-0175">Coiled coil</keyword>
<dbReference type="Pfam" id="PF14604">
    <property type="entry name" value="SH3_9"/>
    <property type="match status" value="2"/>
</dbReference>